<dbReference type="AlphaFoldDB" id="A0A665T228"/>
<evidence type="ECO:0000256" key="5">
    <source>
        <dbReference type="PROSITE-ProRule" id="PRU00309"/>
    </source>
</evidence>
<accession>A0A665T228</accession>
<dbReference type="Proteomes" id="UP000472264">
    <property type="component" value="Chromosome 13"/>
</dbReference>
<keyword evidence="8" id="KW-1185">Reference proteome</keyword>
<evidence type="ECO:0000256" key="2">
    <source>
        <dbReference type="ARBA" id="ARBA00022771"/>
    </source>
</evidence>
<protein>
    <recommendedName>
        <fullName evidence="6">THAP-type domain-containing protein</fullName>
    </recommendedName>
</protein>
<reference evidence="7" key="3">
    <citation type="submission" date="2025-09" db="UniProtKB">
        <authorList>
            <consortium name="Ensembl"/>
        </authorList>
    </citation>
    <scope>IDENTIFICATION</scope>
</reference>
<dbReference type="GO" id="GO:0008270">
    <property type="term" value="F:zinc ion binding"/>
    <property type="evidence" value="ECO:0007669"/>
    <property type="project" value="UniProtKB-KW"/>
</dbReference>
<reference evidence="7" key="2">
    <citation type="submission" date="2025-08" db="UniProtKB">
        <authorList>
            <consortium name="Ensembl"/>
        </authorList>
    </citation>
    <scope>IDENTIFICATION</scope>
</reference>
<reference evidence="7" key="1">
    <citation type="submission" date="2021-04" db="EMBL/GenBank/DDBJ databases">
        <authorList>
            <consortium name="Wellcome Sanger Institute Data Sharing"/>
        </authorList>
    </citation>
    <scope>NUCLEOTIDE SEQUENCE [LARGE SCALE GENOMIC DNA]</scope>
</reference>
<dbReference type="SMART" id="SM00980">
    <property type="entry name" value="THAP"/>
    <property type="match status" value="1"/>
</dbReference>
<name>A0A665T228_ECHNA</name>
<keyword evidence="3" id="KW-0862">Zinc</keyword>
<keyword evidence="1" id="KW-0479">Metal-binding</keyword>
<feature type="domain" description="THAP-type" evidence="6">
    <location>
        <begin position="1"/>
        <end position="78"/>
    </location>
</feature>
<keyword evidence="4 5" id="KW-0238">DNA-binding</keyword>
<dbReference type="SUPFAM" id="SSF57716">
    <property type="entry name" value="Glucocorticoid receptor-like (DNA-binding domain)"/>
    <property type="match status" value="1"/>
</dbReference>
<dbReference type="PROSITE" id="PS50950">
    <property type="entry name" value="ZF_THAP"/>
    <property type="match status" value="1"/>
</dbReference>
<proteinExistence type="predicted"/>
<keyword evidence="2 5" id="KW-0863">Zinc-finger</keyword>
<dbReference type="OMA" id="SRLWICA"/>
<organism evidence="7 8">
    <name type="scientific">Echeneis naucrates</name>
    <name type="common">Live sharksucker</name>
    <dbReference type="NCBI Taxonomy" id="173247"/>
    <lineage>
        <taxon>Eukaryota</taxon>
        <taxon>Metazoa</taxon>
        <taxon>Chordata</taxon>
        <taxon>Craniata</taxon>
        <taxon>Vertebrata</taxon>
        <taxon>Euteleostomi</taxon>
        <taxon>Actinopterygii</taxon>
        <taxon>Neopterygii</taxon>
        <taxon>Teleostei</taxon>
        <taxon>Neoteleostei</taxon>
        <taxon>Acanthomorphata</taxon>
        <taxon>Carangaria</taxon>
        <taxon>Carangiformes</taxon>
        <taxon>Echeneidae</taxon>
        <taxon>Echeneis</taxon>
    </lineage>
</organism>
<dbReference type="Pfam" id="PF05485">
    <property type="entry name" value="THAP"/>
    <property type="match status" value="1"/>
</dbReference>
<evidence type="ECO:0000313" key="7">
    <source>
        <dbReference type="Ensembl" id="ENSENLP00000004105.1"/>
    </source>
</evidence>
<sequence>MPDSCCAIGCTNRQGDFYRIPSEKENPESRLWICALRRTSVPGEGKGWQPSKYTRLCSEHFIKGKVCSQMLAKRRVIV</sequence>
<evidence type="ECO:0000256" key="3">
    <source>
        <dbReference type="ARBA" id="ARBA00022833"/>
    </source>
</evidence>
<evidence type="ECO:0000313" key="8">
    <source>
        <dbReference type="Proteomes" id="UP000472264"/>
    </source>
</evidence>
<evidence type="ECO:0000256" key="1">
    <source>
        <dbReference type="ARBA" id="ARBA00022723"/>
    </source>
</evidence>
<dbReference type="InterPro" id="IPR006612">
    <property type="entry name" value="THAP_Znf"/>
</dbReference>
<dbReference type="GO" id="GO:0003677">
    <property type="term" value="F:DNA binding"/>
    <property type="evidence" value="ECO:0007669"/>
    <property type="project" value="UniProtKB-UniRule"/>
</dbReference>
<evidence type="ECO:0000256" key="4">
    <source>
        <dbReference type="ARBA" id="ARBA00023125"/>
    </source>
</evidence>
<evidence type="ECO:0000259" key="6">
    <source>
        <dbReference type="PROSITE" id="PS50950"/>
    </source>
</evidence>
<dbReference type="InParanoid" id="A0A665T228"/>
<dbReference type="Ensembl" id="ENSENLT00000004348.1">
    <property type="protein sequence ID" value="ENSENLP00000004105.1"/>
    <property type="gene ID" value="ENSENLG00000002063.1"/>
</dbReference>